<evidence type="ECO:0000256" key="4">
    <source>
        <dbReference type="ARBA" id="ARBA00022989"/>
    </source>
</evidence>
<protein>
    <recommendedName>
        <fullName evidence="8">Phosphatidic acid phosphatase type 2/haloperoxidase domain-containing protein</fullName>
    </recommendedName>
</protein>
<evidence type="ECO:0000256" key="6">
    <source>
        <dbReference type="SAM" id="MobiDB-lite"/>
    </source>
</evidence>
<keyword evidence="10" id="KW-1185">Reference proteome</keyword>
<evidence type="ECO:0000256" key="5">
    <source>
        <dbReference type="ARBA" id="ARBA00023136"/>
    </source>
</evidence>
<feature type="transmembrane region" description="Helical" evidence="7">
    <location>
        <begin position="230"/>
        <end position="249"/>
    </location>
</feature>
<dbReference type="PANTHER" id="PTHR10165:SF114">
    <property type="entry name" value="PHOSPHATIDIC ACID PHOSPHATASE TYPE 2_HALOPEROXIDASE DOMAIN-CONTAINING PROTEIN"/>
    <property type="match status" value="1"/>
</dbReference>
<feature type="domain" description="Phosphatidic acid phosphatase type 2/haloperoxidase" evidence="8">
    <location>
        <begin position="170"/>
        <end position="276"/>
    </location>
</feature>
<name>A0AAD9NGA2_9ANNE</name>
<evidence type="ECO:0000256" key="7">
    <source>
        <dbReference type="SAM" id="Phobius"/>
    </source>
</evidence>
<dbReference type="Proteomes" id="UP001208570">
    <property type="component" value="Unassembled WGS sequence"/>
</dbReference>
<dbReference type="GO" id="GO:0046839">
    <property type="term" value="P:phospholipid dephosphorylation"/>
    <property type="evidence" value="ECO:0007669"/>
    <property type="project" value="TreeGrafter"/>
</dbReference>
<comment type="similarity">
    <text evidence="2">Belongs to the PA-phosphatase related phosphoesterase family.</text>
</comment>
<reference evidence="9" key="1">
    <citation type="journal article" date="2023" name="Mol. Biol. Evol.">
        <title>Third-Generation Sequencing Reveals the Adaptive Role of the Epigenome in Three Deep-Sea Polychaetes.</title>
        <authorList>
            <person name="Perez M."/>
            <person name="Aroh O."/>
            <person name="Sun Y."/>
            <person name="Lan Y."/>
            <person name="Juniper S.K."/>
            <person name="Young C.R."/>
            <person name="Angers B."/>
            <person name="Qian P.Y."/>
        </authorList>
    </citation>
    <scope>NUCLEOTIDE SEQUENCE</scope>
    <source>
        <strain evidence="9">P08H-3</strain>
    </source>
</reference>
<keyword evidence="5 7" id="KW-0472">Membrane</keyword>
<dbReference type="GO" id="GO:0005886">
    <property type="term" value="C:plasma membrane"/>
    <property type="evidence" value="ECO:0007669"/>
    <property type="project" value="TreeGrafter"/>
</dbReference>
<dbReference type="EMBL" id="JAODUP010000013">
    <property type="protein sequence ID" value="KAK2168955.1"/>
    <property type="molecule type" value="Genomic_DNA"/>
</dbReference>
<dbReference type="Pfam" id="PF01569">
    <property type="entry name" value="PAP2"/>
    <property type="match status" value="1"/>
</dbReference>
<comment type="caution">
    <text evidence="9">The sequence shown here is derived from an EMBL/GenBank/DDBJ whole genome shotgun (WGS) entry which is preliminary data.</text>
</comment>
<evidence type="ECO:0000313" key="10">
    <source>
        <dbReference type="Proteomes" id="UP001208570"/>
    </source>
</evidence>
<evidence type="ECO:0000256" key="3">
    <source>
        <dbReference type="ARBA" id="ARBA00022692"/>
    </source>
</evidence>
<comment type="subcellular location">
    <subcellularLocation>
        <location evidence="1">Membrane</location>
        <topology evidence="1">Multi-pass membrane protein</topology>
    </subcellularLocation>
</comment>
<feature type="transmembrane region" description="Helical" evidence="7">
    <location>
        <begin position="261"/>
        <end position="280"/>
    </location>
</feature>
<proteinExistence type="inferred from homology"/>
<organism evidence="9 10">
    <name type="scientific">Paralvinella palmiformis</name>
    <dbReference type="NCBI Taxonomy" id="53620"/>
    <lineage>
        <taxon>Eukaryota</taxon>
        <taxon>Metazoa</taxon>
        <taxon>Spiralia</taxon>
        <taxon>Lophotrochozoa</taxon>
        <taxon>Annelida</taxon>
        <taxon>Polychaeta</taxon>
        <taxon>Sedentaria</taxon>
        <taxon>Canalipalpata</taxon>
        <taxon>Terebellida</taxon>
        <taxon>Terebelliformia</taxon>
        <taxon>Alvinellidae</taxon>
        <taxon>Paralvinella</taxon>
    </lineage>
</organism>
<dbReference type="PANTHER" id="PTHR10165">
    <property type="entry name" value="LIPID PHOSPHATE PHOSPHATASE"/>
    <property type="match status" value="1"/>
</dbReference>
<dbReference type="SMART" id="SM00014">
    <property type="entry name" value="acidPPc"/>
    <property type="match status" value="1"/>
</dbReference>
<dbReference type="InterPro" id="IPR036938">
    <property type="entry name" value="PAP2/HPO_sf"/>
</dbReference>
<dbReference type="GO" id="GO:0008195">
    <property type="term" value="F:phosphatidate phosphatase activity"/>
    <property type="evidence" value="ECO:0007669"/>
    <property type="project" value="TreeGrafter"/>
</dbReference>
<keyword evidence="4 7" id="KW-1133">Transmembrane helix</keyword>
<evidence type="ECO:0000313" key="9">
    <source>
        <dbReference type="EMBL" id="KAK2168955.1"/>
    </source>
</evidence>
<sequence length="417" mass="48224">MAGYSNPAFSRHSSFDQFNLGYDAYDNIPLGEQLMIDNRMSRVQSENDKVNIFIVFVFILELLVLVFVSVLEYFLRVTDVFPVRKQNFSCSDPELSFRTPTGEVTYVDFAYNANVAYEIIIPLCFCVPSVIVLISELALWAFSDEYQKTVRALCRSCKLPQIFRRMVRYIGSFLFGLLITMIFVDVTKMFVGRLRPNFLDICKPEKNRCNKTDLNGIYLHHVIRASSVRILRPFLGLGFILLSIMCSITRYGLHYSYWTDVMVGFGLGIIFAVYICVFVLNNFHERVSSLELYRHIRTFLYEQRHLELHDLYKEERLHYVTYPGTGVYAGGVILPRPHVHINGHANESNTDETDLTAGEVHRAYHPYPTHSLPPSSESQSRPHPKGQSSSLPHAHNTFQRELQRSIDHYRHNEFGHL</sequence>
<feature type="compositionally biased region" description="Polar residues" evidence="6">
    <location>
        <begin position="372"/>
        <end position="393"/>
    </location>
</feature>
<dbReference type="InterPro" id="IPR043216">
    <property type="entry name" value="PAP-like"/>
</dbReference>
<gene>
    <name evidence="9" type="ORF">LSH36_13g21004</name>
</gene>
<evidence type="ECO:0000256" key="1">
    <source>
        <dbReference type="ARBA" id="ARBA00004141"/>
    </source>
</evidence>
<dbReference type="InterPro" id="IPR000326">
    <property type="entry name" value="PAP2/HPO"/>
</dbReference>
<keyword evidence="3 7" id="KW-0812">Transmembrane</keyword>
<dbReference type="GO" id="GO:0006644">
    <property type="term" value="P:phospholipid metabolic process"/>
    <property type="evidence" value="ECO:0007669"/>
    <property type="project" value="InterPro"/>
</dbReference>
<feature type="region of interest" description="Disordered" evidence="6">
    <location>
        <begin position="364"/>
        <end position="393"/>
    </location>
</feature>
<accession>A0AAD9NGA2</accession>
<feature type="transmembrane region" description="Helical" evidence="7">
    <location>
        <begin position="166"/>
        <end position="184"/>
    </location>
</feature>
<evidence type="ECO:0000259" key="8">
    <source>
        <dbReference type="SMART" id="SM00014"/>
    </source>
</evidence>
<feature type="transmembrane region" description="Helical" evidence="7">
    <location>
        <begin position="119"/>
        <end position="142"/>
    </location>
</feature>
<evidence type="ECO:0000256" key="2">
    <source>
        <dbReference type="ARBA" id="ARBA00008816"/>
    </source>
</evidence>
<feature type="transmembrane region" description="Helical" evidence="7">
    <location>
        <begin position="50"/>
        <end position="75"/>
    </location>
</feature>
<dbReference type="AlphaFoldDB" id="A0AAD9NGA2"/>
<dbReference type="GO" id="GO:0007165">
    <property type="term" value="P:signal transduction"/>
    <property type="evidence" value="ECO:0007669"/>
    <property type="project" value="TreeGrafter"/>
</dbReference>
<dbReference type="SUPFAM" id="SSF48317">
    <property type="entry name" value="Acid phosphatase/Vanadium-dependent haloperoxidase"/>
    <property type="match status" value="1"/>
</dbReference>